<evidence type="ECO:0000256" key="1">
    <source>
        <dbReference type="SAM" id="Phobius"/>
    </source>
</evidence>
<dbReference type="KEGG" id="mmas:MYMAC_004974"/>
<protein>
    <submittedName>
        <fullName evidence="2">Uncharacterized protein</fullName>
    </submittedName>
</protein>
<gene>
    <name evidence="2" type="ORF">MYMAC_004974</name>
</gene>
<feature type="transmembrane region" description="Helical" evidence="1">
    <location>
        <begin position="12"/>
        <end position="32"/>
    </location>
</feature>
<accession>A0A250K172</accession>
<keyword evidence="1" id="KW-0472">Membrane</keyword>
<dbReference type="RefSeq" id="WP_095959915.1">
    <property type="nucleotide sequence ID" value="NZ_CP022203.1"/>
</dbReference>
<feature type="transmembrane region" description="Helical" evidence="1">
    <location>
        <begin position="82"/>
        <end position="104"/>
    </location>
</feature>
<feature type="transmembrane region" description="Helical" evidence="1">
    <location>
        <begin position="116"/>
        <end position="137"/>
    </location>
</feature>
<name>A0A250K172_9BACT</name>
<dbReference type="OrthoDB" id="5524066at2"/>
<feature type="transmembrane region" description="Helical" evidence="1">
    <location>
        <begin position="168"/>
        <end position="191"/>
    </location>
</feature>
<dbReference type="Proteomes" id="UP000217343">
    <property type="component" value="Chromosome"/>
</dbReference>
<dbReference type="EMBL" id="CP022203">
    <property type="protein sequence ID" value="ATB49331.1"/>
    <property type="molecule type" value="Genomic_DNA"/>
</dbReference>
<reference evidence="2 3" key="1">
    <citation type="submission" date="2017-06" db="EMBL/GenBank/DDBJ databases">
        <title>Sequencing and comparative analysis of myxobacterial genomes.</title>
        <authorList>
            <person name="Rupp O."/>
            <person name="Goesmann A."/>
            <person name="Sogaard-Andersen L."/>
        </authorList>
    </citation>
    <scope>NUCLEOTIDE SEQUENCE [LARGE SCALE GENOMIC DNA]</scope>
    <source>
        <strain evidence="2 3">DSM 14697</strain>
    </source>
</reference>
<evidence type="ECO:0000313" key="2">
    <source>
        <dbReference type="EMBL" id="ATB49331.1"/>
    </source>
</evidence>
<keyword evidence="1" id="KW-1133">Transmembrane helix</keyword>
<evidence type="ECO:0000313" key="3">
    <source>
        <dbReference type="Proteomes" id="UP000217343"/>
    </source>
</evidence>
<organism evidence="2 3">
    <name type="scientific">Corallococcus macrosporus DSM 14697</name>
    <dbReference type="NCBI Taxonomy" id="1189310"/>
    <lineage>
        <taxon>Bacteria</taxon>
        <taxon>Pseudomonadati</taxon>
        <taxon>Myxococcota</taxon>
        <taxon>Myxococcia</taxon>
        <taxon>Myxococcales</taxon>
        <taxon>Cystobacterineae</taxon>
        <taxon>Myxococcaceae</taxon>
        <taxon>Corallococcus</taxon>
    </lineage>
</organism>
<sequence>MKRPGRKGLPGGIRFAAIVGLVFSMLTGWSSLLEAVEMANFYEARSLRMEQELPRLPGAPPLDAKVFEVYYAALEPMREPRAVLLGLLAVACAFVSVSAARLLSPEKLPRDAMRRVLGRAAIIAAVLRTIDGAQMAVAKQRLFAALAEPVSKMPEWPPDVTVEASREILGAMGAGSAIFGTAVVAGTFVLLGQYFRSQRVRDAVAVQDGPQEQ</sequence>
<proteinExistence type="predicted"/>
<keyword evidence="1" id="KW-0812">Transmembrane</keyword>
<keyword evidence="3" id="KW-1185">Reference proteome</keyword>
<dbReference type="AlphaFoldDB" id="A0A250K172"/>